<protein>
    <recommendedName>
        <fullName evidence="10">Starch-binding associating with outer membrane</fullName>
    </recommendedName>
</protein>
<evidence type="ECO:0000259" key="6">
    <source>
        <dbReference type="Pfam" id="PF07980"/>
    </source>
</evidence>
<feature type="domain" description="RagB/SusD" evidence="6">
    <location>
        <begin position="379"/>
        <end position="539"/>
    </location>
</feature>
<comment type="similarity">
    <text evidence="2">Belongs to the SusD family.</text>
</comment>
<evidence type="ECO:0000256" key="1">
    <source>
        <dbReference type="ARBA" id="ARBA00004442"/>
    </source>
</evidence>
<comment type="subcellular location">
    <subcellularLocation>
        <location evidence="1">Cell outer membrane</location>
    </subcellularLocation>
</comment>
<dbReference type="Pfam" id="PF07980">
    <property type="entry name" value="SusD_RagB"/>
    <property type="match status" value="1"/>
</dbReference>
<dbReference type="PROSITE" id="PS51257">
    <property type="entry name" value="PROKAR_LIPOPROTEIN"/>
    <property type="match status" value="1"/>
</dbReference>
<evidence type="ECO:0000256" key="5">
    <source>
        <dbReference type="ARBA" id="ARBA00023237"/>
    </source>
</evidence>
<feature type="domain" description="SusD-like N-terminal" evidence="7">
    <location>
        <begin position="97"/>
        <end position="227"/>
    </location>
</feature>
<keyword evidence="4" id="KW-0472">Membrane</keyword>
<evidence type="ECO:0000259" key="7">
    <source>
        <dbReference type="Pfam" id="PF14322"/>
    </source>
</evidence>
<dbReference type="InterPro" id="IPR011990">
    <property type="entry name" value="TPR-like_helical_dom_sf"/>
</dbReference>
<organism evidence="8 9">
    <name type="scientific">Mucilaginibacter lappiensis</name>
    <dbReference type="NCBI Taxonomy" id="354630"/>
    <lineage>
        <taxon>Bacteria</taxon>
        <taxon>Pseudomonadati</taxon>
        <taxon>Bacteroidota</taxon>
        <taxon>Sphingobacteriia</taxon>
        <taxon>Sphingobacteriales</taxon>
        <taxon>Sphingobacteriaceae</taxon>
        <taxon>Mucilaginibacter</taxon>
    </lineage>
</organism>
<name>A0ABR6PT50_9SPHI</name>
<keyword evidence="3" id="KW-0732">Signal</keyword>
<reference evidence="8 9" key="1">
    <citation type="submission" date="2020-08" db="EMBL/GenBank/DDBJ databases">
        <title>Genomic Encyclopedia of Type Strains, Phase IV (KMG-V): Genome sequencing to study the core and pangenomes of soil and plant-associated prokaryotes.</title>
        <authorList>
            <person name="Whitman W."/>
        </authorList>
    </citation>
    <scope>NUCLEOTIDE SEQUENCE [LARGE SCALE GENOMIC DNA]</scope>
    <source>
        <strain evidence="8 9">ANJLi2</strain>
    </source>
</reference>
<dbReference type="InterPro" id="IPR012944">
    <property type="entry name" value="SusD_RagB_dom"/>
</dbReference>
<dbReference type="Gene3D" id="1.25.40.390">
    <property type="match status" value="1"/>
</dbReference>
<dbReference type="RefSeq" id="WP_076378680.1">
    <property type="nucleotide sequence ID" value="NZ_FTMG01000024.1"/>
</dbReference>
<sequence>MKKYIKYLIAVCVTLTAGGCKKDLNLVNKSAYTYDTFFTSDAAINQGVIADYATFLHVGLWAREWYYIFDLMGYDAKNDAALQGDLLGLAQYNFSANQPQLDAMWASLYRMILRSNVVINRAQAWTPANTTEQAHQKQYIAEAKFLRAYAYFNLVNLYGRVPLRTDYQPQPTSDQINLPRTAVADIWAFVEKDLKDAETDLPLSYAATDYGRATKGAATALLGKSYLYEKKWTDAVAELTKLTQPPFTYALAPQYNDLFDDPNQDDPGKNPETILQVMNQAWTDWGIGNQYYLFGGEEVWGGKATHSARAQEYGFNDWSNTFITTTAVKAFTYPNPQTNATYVDPRAAYTFYGDAASGGQTAYCQSCAISSSIPKVPIPYPYKYDANGNLITATTGYHWLKYEYYNKVESFGGPQSGINGQVIRYADVLLMLAEAYIQQGNTGGQPLALINQVRSRPSVNAPLYTSLGGQSQAMTILMRERQLELTGEQSRYFDLIRWGIAKQTINSERQAEDGTQPFQDKNVLLPIPISEKNANPNVAKDIGGDWN</sequence>
<evidence type="ECO:0000313" key="8">
    <source>
        <dbReference type="EMBL" id="MBB6112915.1"/>
    </source>
</evidence>
<proteinExistence type="inferred from homology"/>
<dbReference type="InterPro" id="IPR033985">
    <property type="entry name" value="SusD-like_N"/>
</dbReference>
<gene>
    <name evidence="8" type="ORF">HDF23_005698</name>
</gene>
<evidence type="ECO:0000256" key="2">
    <source>
        <dbReference type="ARBA" id="ARBA00006275"/>
    </source>
</evidence>
<accession>A0ABR6PT50</accession>
<dbReference type="SUPFAM" id="SSF48452">
    <property type="entry name" value="TPR-like"/>
    <property type="match status" value="1"/>
</dbReference>
<dbReference type="Pfam" id="PF14322">
    <property type="entry name" value="SusD-like_3"/>
    <property type="match status" value="1"/>
</dbReference>
<keyword evidence="9" id="KW-1185">Reference proteome</keyword>
<comment type="caution">
    <text evidence="8">The sequence shown here is derived from an EMBL/GenBank/DDBJ whole genome shotgun (WGS) entry which is preliminary data.</text>
</comment>
<dbReference type="EMBL" id="JACHCB010000024">
    <property type="protein sequence ID" value="MBB6112915.1"/>
    <property type="molecule type" value="Genomic_DNA"/>
</dbReference>
<evidence type="ECO:0000313" key="9">
    <source>
        <dbReference type="Proteomes" id="UP000541583"/>
    </source>
</evidence>
<evidence type="ECO:0000256" key="3">
    <source>
        <dbReference type="ARBA" id="ARBA00022729"/>
    </source>
</evidence>
<evidence type="ECO:0000256" key="4">
    <source>
        <dbReference type="ARBA" id="ARBA00023136"/>
    </source>
</evidence>
<dbReference type="Proteomes" id="UP000541583">
    <property type="component" value="Unassembled WGS sequence"/>
</dbReference>
<keyword evidence="5" id="KW-0998">Cell outer membrane</keyword>
<evidence type="ECO:0008006" key="10">
    <source>
        <dbReference type="Google" id="ProtNLM"/>
    </source>
</evidence>